<dbReference type="KEGG" id="kpin:30169225"/>
<evidence type="ECO:0000256" key="1">
    <source>
        <dbReference type="SAM" id="MobiDB-lite"/>
    </source>
</evidence>
<organism evidence="3 4">
    <name type="scientific">Kwoniella pini CBS 10737</name>
    <dbReference type="NCBI Taxonomy" id="1296096"/>
    <lineage>
        <taxon>Eukaryota</taxon>
        <taxon>Fungi</taxon>
        <taxon>Dikarya</taxon>
        <taxon>Basidiomycota</taxon>
        <taxon>Agaricomycotina</taxon>
        <taxon>Tremellomycetes</taxon>
        <taxon>Tremellales</taxon>
        <taxon>Cryptococcaceae</taxon>
        <taxon>Kwoniella</taxon>
    </lineage>
</organism>
<feature type="region of interest" description="Disordered" evidence="1">
    <location>
        <begin position="99"/>
        <end position="143"/>
    </location>
</feature>
<proteinExistence type="predicted"/>
<evidence type="ECO:0000313" key="3">
    <source>
        <dbReference type="EMBL" id="WWC66570.1"/>
    </source>
</evidence>
<keyword evidence="2" id="KW-0812">Transmembrane</keyword>
<evidence type="ECO:0000256" key="2">
    <source>
        <dbReference type="SAM" id="Phobius"/>
    </source>
</evidence>
<protein>
    <submittedName>
        <fullName evidence="3">Uncharacterized protein</fullName>
    </submittedName>
</protein>
<reference evidence="3" key="2">
    <citation type="submission" date="2024-02" db="EMBL/GenBank/DDBJ databases">
        <title>Comparative genomics of Cryptococcus and Kwoniella reveals pathogenesis evolution and contrasting modes of karyotype evolution via chromosome fusion or intercentromeric recombination.</title>
        <authorList>
            <person name="Coelho M.A."/>
            <person name="David-Palma M."/>
            <person name="Shea T."/>
            <person name="Bowers K."/>
            <person name="McGinley-Smith S."/>
            <person name="Mohammad A.W."/>
            <person name="Gnirke A."/>
            <person name="Yurkov A.M."/>
            <person name="Nowrousian M."/>
            <person name="Sun S."/>
            <person name="Cuomo C.A."/>
            <person name="Heitman J."/>
        </authorList>
    </citation>
    <scope>NUCLEOTIDE SEQUENCE</scope>
    <source>
        <strain evidence="3">CBS 10737</strain>
    </source>
</reference>
<sequence length="341" mass="39230">MSRKAYNDTYDNQGMEDIELGDSTSKKRETDSNSPDRSTDYFNYHPPFLLVISCFIIWIFLLLVCFTQPNNGFTAIFQDGEDYVGVLRKCSQTTCDAWMSSSSSSSTSSNSESSLKNILPGSNSSSNSSSKSSSTSSSSESSNSNIKRAVTTSDLSNFYLTTGLACLASFWLITYILIFIIIRYLSSNLPIIKEKNQNKKNELSKFKKIWKSFKNPIKRISFKLSRIFLFFLSWLLLGISFDVTIKVFNVTGINGIRIGVFVLHICWILLFFIFFIEISRGSLRRKLDMTFWGLQFRFKHRNRALNKWKDYDTARKSRSNSSIGEKNQAKKQKRIERREEE</sequence>
<gene>
    <name evidence="3" type="ORF">I206_100473</name>
</gene>
<dbReference type="EMBL" id="CP144519">
    <property type="protein sequence ID" value="WWC66570.1"/>
    <property type="molecule type" value="Genomic_DNA"/>
</dbReference>
<feature type="transmembrane region" description="Helical" evidence="2">
    <location>
        <begin position="47"/>
        <end position="69"/>
    </location>
</feature>
<dbReference type="Proteomes" id="UP000094020">
    <property type="component" value="Chromosome 1"/>
</dbReference>
<feature type="region of interest" description="Disordered" evidence="1">
    <location>
        <begin position="313"/>
        <end position="341"/>
    </location>
</feature>
<feature type="transmembrane region" description="Helical" evidence="2">
    <location>
        <begin position="158"/>
        <end position="185"/>
    </location>
</feature>
<evidence type="ECO:0000313" key="4">
    <source>
        <dbReference type="Proteomes" id="UP000094020"/>
    </source>
</evidence>
<keyword evidence="4" id="KW-1185">Reference proteome</keyword>
<feature type="transmembrane region" description="Helical" evidence="2">
    <location>
        <begin position="255"/>
        <end position="276"/>
    </location>
</feature>
<keyword evidence="2" id="KW-1133">Transmembrane helix</keyword>
<feature type="compositionally biased region" description="Low complexity" evidence="1">
    <location>
        <begin position="122"/>
        <end position="143"/>
    </location>
</feature>
<name>A0AAJ8KZ43_9TREE</name>
<keyword evidence="2" id="KW-0472">Membrane</keyword>
<dbReference type="RefSeq" id="XP_070058310.1">
    <property type="nucleotide sequence ID" value="XM_070202209.1"/>
</dbReference>
<dbReference type="AlphaFoldDB" id="A0AAJ8KZ43"/>
<dbReference type="GeneID" id="30169225"/>
<reference evidence="3" key="1">
    <citation type="submission" date="2013-07" db="EMBL/GenBank/DDBJ databases">
        <authorList>
            <consortium name="The Broad Institute Genome Sequencing Platform"/>
            <person name="Cuomo C."/>
            <person name="Litvintseva A."/>
            <person name="Chen Y."/>
            <person name="Heitman J."/>
            <person name="Sun S."/>
            <person name="Springer D."/>
            <person name="Dromer F."/>
            <person name="Young S.K."/>
            <person name="Zeng Q."/>
            <person name="Gargeya S."/>
            <person name="Fitzgerald M."/>
            <person name="Abouelleil A."/>
            <person name="Alvarado L."/>
            <person name="Berlin A.M."/>
            <person name="Chapman S.B."/>
            <person name="Dewar J."/>
            <person name="Goldberg J."/>
            <person name="Griggs A."/>
            <person name="Gujja S."/>
            <person name="Hansen M."/>
            <person name="Howarth C."/>
            <person name="Imamovic A."/>
            <person name="Larimer J."/>
            <person name="McCowan C."/>
            <person name="Murphy C."/>
            <person name="Pearson M."/>
            <person name="Priest M."/>
            <person name="Roberts A."/>
            <person name="Saif S."/>
            <person name="Shea T."/>
            <person name="Sykes S."/>
            <person name="Wortman J."/>
            <person name="Nusbaum C."/>
            <person name="Birren B."/>
        </authorList>
    </citation>
    <scope>NUCLEOTIDE SEQUENCE</scope>
    <source>
        <strain evidence="3">CBS 10737</strain>
    </source>
</reference>
<accession>A0AAJ8KZ43</accession>
<feature type="compositionally biased region" description="Low complexity" evidence="1">
    <location>
        <begin position="100"/>
        <end position="114"/>
    </location>
</feature>
<feature type="region of interest" description="Disordered" evidence="1">
    <location>
        <begin position="1"/>
        <end position="37"/>
    </location>
</feature>
<feature type="transmembrane region" description="Helical" evidence="2">
    <location>
        <begin position="227"/>
        <end position="249"/>
    </location>
</feature>